<evidence type="ECO:0000256" key="4">
    <source>
        <dbReference type="ARBA" id="ARBA00023212"/>
    </source>
</evidence>
<sequence length="254" mass="30035">MERPYPSECVYNLLPREVTRFKRPPRFISKHTETIEKEWESKKSSHKTMGLAKVERPCPKYFLQKHSKEPKPFEGKPFKCRENSGQVTITNEKPIMGLQSKKNFVHNNVMDILMKVPKKPVPIYVDTKRGNKNLLEPSGLVHKYLKKKDFGKTPQYITERKEEVKRVQEEYDAYVKEYMRKGAMKQLTEEERDAVLQGLKKNWEELHHEFQGLSVVIDSLPKKNNKLRLEASMKNLEKDIDLIERHKTIYIAHN</sequence>
<dbReference type="RefSeq" id="XP_042187987.1">
    <property type="nucleotide sequence ID" value="XM_042332053.1"/>
</dbReference>
<protein>
    <submittedName>
        <fullName evidence="7">Enkurin, TRPC channel interacting protein</fullName>
    </submittedName>
</protein>
<evidence type="ECO:0000259" key="6">
    <source>
        <dbReference type="PROSITE" id="PS51665"/>
    </source>
</evidence>
<dbReference type="CTD" id="219670"/>
<proteinExistence type="evidence at transcript level"/>
<evidence type="ECO:0000256" key="5">
    <source>
        <dbReference type="ARBA" id="ARBA00023273"/>
    </source>
</evidence>
<evidence type="ECO:0000256" key="3">
    <source>
        <dbReference type="ARBA" id="ARBA00022490"/>
    </source>
</evidence>
<comment type="subcellular location">
    <subcellularLocation>
        <location evidence="1">Cell projection</location>
        <location evidence="1">Cilium</location>
    </subcellularLocation>
    <subcellularLocation>
        <location evidence="2">Cytoplasm</location>
        <location evidence="2">Cytoskeleton</location>
    </subcellularLocation>
</comment>
<dbReference type="GO" id="GO:0005879">
    <property type="term" value="C:axonemal microtubule"/>
    <property type="evidence" value="ECO:0007669"/>
    <property type="project" value="TreeGrafter"/>
</dbReference>
<dbReference type="KEGG" id="cmk:103176278"/>
<dbReference type="GeneID" id="103176278"/>
<accession>V9KVP5</accession>
<keyword evidence="5" id="KW-0966">Cell projection</keyword>
<dbReference type="AlphaFoldDB" id="V9KVP5"/>
<dbReference type="GO" id="GO:0005516">
    <property type="term" value="F:calmodulin binding"/>
    <property type="evidence" value="ECO:0007669"/>
    <property type="project" value="TreeGrafter"/>
</dbReference>
<evidence type="ECO:0000313" key="7">
    <source>
        <dbReference type="EMBL" id="AFP02757.1"/>
    </source>
</evidence>
<organism evidence="7">
    <name type="scientific">Callorhinchus milii</name>
    <name type="common">Ghost shark</name>
    <dbReference type="NCBI Taxonomy" id="7868"/>
    <lineage>
        <taxon>Eukaryota</taxon>
        <taxon>Metazoa</taxon>
        <taxon>Chordata</taxon>
        <taxon>Craniata</taxon>
        <taxon>Vertebrata</taxon>
        <taxon>Chondrichthyes</taxon>
        <taxon>Holocephali</taxon>
        <taxon>Chimaeriformes</taxon>
        <taxon>Callorhinchidae</taxon>
        <taxon>Callorhinchus</taxon>
    </lineage>
</organism>
<dbReference type="GO" id="GO:0001669">
    <property type="term" value="C:acrosomal vesicle"/>
    <property type="evidence" value="ECO:0007669"/>
    <property type="project" value="TreeGrafter"/>
</dbReference>
<dbReference type="InterPro" id="IPR027012">
    <property type="entry name" value="Enkurin_dom"/>
</dbReference>
<dbReference type="InterPro" id="IPR052102">
    <property type="entry name" value="Enkurin_domain-protein"/>
</dbReference>
<dbReference type="Pfam" id="PF13864">
    <property type="entry name" value="Enkurin"/>
    <property type="match status" value="1"/>
</dbReference>
<evidence type="ECO:0000256" key="1">
    <source>
        <dbReference type="ARBA" id="ARBA00004138"/>
    </source>
</evidence>
<reference evidence="7" key="1">
    <citation type="journal article" date="2014" name="Nature">
        <title>Elephant shark genome provides unique insights into gnathostome evolution.</title>
        <authorList>
            <consortium name="International Elephant Shark Genome Sequencing Consortium"/>
            <person name="Venkatesh B."/>
            <person name="Lee A.P."/>
            <person name="Ravi V."/>
            <person name="Maurya A.K."/>
            <person name="Lian M.M."/>
            <person name="Swann J.B."/>
            <person name="Ohta Y."/>
            <person name="Flajnik M.F."/>
            <person name="Sutoh Y."/>
            <person name="Kasahara M."/>
            <person name="Hoon S."/>
            <person name="Gangu V."/>
            <person name="Roy S.W."/>
            <person name="Irimia M."/>
            <person name="Korzh V."/>
            <person name="Kondrychyn I."/>
            <person name="Lim Z.W."/>
            <person name="Tay B.H."/>
            <person name="Tohari S."/>
            <person name="Kong K.W."/>
            <person name="Ho S."/>
            <person name="Lorente-Galdos B."/>
            <person name="Quilez J."/>
            <person name="Marques-Bonet T."/>
            <person name="Raney B.J."/>
            <person name="Ingham P.W."/>
            <person name="Tay A."/>
            <person name="Hillier L.W."/>
            <person name="Minx P."/>
            <person name="Boehm T."/>
            <person name="Wilson R.K."/>
            <person name="Brenner S."/>
            <person name="Warren W.C."/>
        </authorList>
    </citation>
    <scope>NUCLEOTIDE SEQUENCE</scope>
    <source>
        <tissue evidence="7">Brain</tissue>
    </source>
</reference>
<keyword evidence="3" id="KW-0963">Cytoplasm</keyword>
<keyword evidence="4" id="KW-0206">Cytoskeleton</keyword>
<dbReference type="EMBL" id="JW870239">
    <property type="protein sequence ID" value="AFP02757.1"/>
    <property type="molecule type" value="mRNA"/>
</dbReference>
<dbReference type="OrthoDB" id="2123594at2759"/>
<dbReference type="PANTHER" id="PTHR21490">
    <property type="entry name" value="ENKURIN-RELATED"/>
    <property type="match status" value="1"/>
</dbReference>
<evidence type="ECO:0000256" key="2">
    <source>
        <dbReference type="ARBA" id="ARBA00004245"/>
    </source>
</evidence>
<feature type="domain" description="Enkurin" evidence="6">
    <location>
        <begin position="159"/>
        <end position="251"/>
    </location>
</feature>
<name>V9KVP5_CALMI</name>
<dbReference type="PANTHER" id="PTHR21490:SF0">
    <property type="entry name" value="ENKURIN"/>
    <property type="match status" value="1"/>
</dbReference>
<dbReference type="PROSITE" id="PS51665">
    <property type="entry name" value="ENKURIN"/>
    <property type="match status" value="1"/>
</dbReference>